<organism evidence="2 3">
    <name type="scientific">Thalassiosira oceanica</name>
    <name type="common">Marine diatom</name>
    <dbReference type="NCBI Taxonomy" id="159749"/>
    <lineage>
        <taxon>Eukaryota</taxon>
        <taxon>Sar</taxon>
        <taxon>Stramenopiles</taxon>
        <taxon>Ochrophyta</taxon>
        <taxon>Bacillariophyta</taxon>
        <taxon>Coscinodiscophyceae</taxon>
        <taxon>Thalassiosirophycidae</taxon>
        <taxon>Thalassiosirales</taxon>
        <taxon>Thalassiosiraceae</taxon>
        <taxon>Thalassiosira</taxon>
    </lineage>
</organism>
<comment type="caution">
    <text evidence="2">The sequence shown here is derived from an EMBL/GenBank/DDBJ whole genome shotgun (WGS) entry which is preliminary data.</text>
</comment>
<evidence type="ECO:0000313" key="3">
    <source>
        <dbReference type="Proteomes" id="UP000266841"/>
    </source>
</evidence>
<feature type="domain" description="Helicase-associated" evidence="1">
    <location>
        <begin position="30"/>
        <end position="87"/>
    </location>
</feature>
<evidence type="ECO:0000313" key="2">
    <source>
        <dbReference type="EMBL" id="EJK48111.1"/>
    </source>
</evidence>
<protein>
    <recommendedName>
        <fullName evidence="1">Helicase-associated domain-containing protein</fullName>
    </recommendedName>
</protein>
<name>K0RGR0_THAOC</name>
<dbReference type="PANTHER" id="PTHR33418">
    <property type="entry name" value="HELICASE-ASSOCIATED"/>
    <property type="match status" value="1"/>
</dbReference>
<dbReference type="OrthoDB" id="498381at2759"/>
<dbReference type="Gene3D" id="6.10.140.530">
    <property type="match status" value="1"/>
</dbReference>
<dbReference type="PANTHER" id="PTHR33418:SF1">
    <property type="entry name" value="HELICASE-ASSOCIATED DOMAIN-CONTAINING PROTEIN"/>
    <property type="match status" value="1"/>
</dbReference>
<dbReference type="AlphaFoldDB" id="K0RGR0"/>
<evidence type="ECO:0000259" key="1">
    <source>
        <dbReference type="Pfam" id="PF03457"/>
    </source>
</evidence>
<sequence length="127" mass="15034">MPADRKERLDAIEFPWDASEYSGKPRDDGVWEGMFGKLVQHKQTHGDCRVKRSQDNDLGIWVKNQRSVRKNGKMLDDRHRRLDEIGFLWDASEHHGRRRDDGGWNKMFGRLVQHKQKHGDCRVKMSH</sequence>
<reference evidence="2 3" key="1">
    <citation type="journal article" date="2012" name="Genome Biol.">
        <title>Genome and low-iron response of an oceanic diatom adapted to chronic iron limitation.</title>
        <authorList>
            <person name="Lommer M."/>
            <person name="Specht M."/>
            <person name="Roy A.S."/>
            <person name="Kraemer L."/>
            <person name="Andreson R."/>
            <person name="Gutowska M.A."/>
            <person name="Wolf J."/>
            <person name="Bergner S.V."/>
            <person name="Schilhabel M.B."/>
            <person name="Klostermeier U.C."/>
            <person name="Beiko R.G."/>
            <person name="Rosenstiel P."/>
            <person name="Hippler M."/>
            <person name="Laroche J."/>
        </authorList>
    </citation>
    <scope>NUCLEOTIDE SEQUENCE [LARGE SCALE GENOMIC DNA]</scope>
    <source>
        <strain evidence="2 3">CCMP1005</strain>
    </source>
</reference>
<dbReference type="InterPro" id="IPR005114">
    <property type="entry name" value="Helicase_assoc"/>
</dbReference>
<feature type="non-terminal residue" evidence="2">
    <location>
        <position position="127"/>
    </location>
</feature>
<dbReference type="EMBL" id="AGNL01046259">
    <property type="protein sequence ID" value="EJK48111.1"/>
    <property type="molecule type" value="Genomic_DNA"/>
</dbReference>
<accession>K0RGR0</accession>
<dbReference type="Pfam" id="PF03457">
    <property type="entry name" value="HA"/>
    <property type="match status" value="1"/>
</dbReference>
<proteinExistence type="predicted"/>
<gene>
    <name evidence="2" type="ORF">THAOC_33121</name>
</gene>
<dbReference type="Proteomes" id="UP000266841">
    <property type="component" value="Unassembled WGS sequence"/>
</dbReference>
<keyword evidence="3" id="KW-1185">Reference proteome</keyword>